<name>D1YW02_METPS</name>
<organism evidence="1 2">
    <name type="scientific">Methanocella paludicola (strain DSM 17711 / JCM 13418 / NBRC 101707 / SANAE)</name>
    <dbReference type="NCBI Taxonomy" id="304371"/>
    <lineage>
        <taxon>Archaea</taxon>
        <taxon>Methanobacteriati</taxon>
        <taxon>Methanobacteriota</taxon>
        <taxon>Stenosarchaea group</taxon>
        <taxon>Methanomicrobia</taxon>
        <taxon>Methanocellales</taxon>
        <taxon>Methanocellaceae</taxon>
        <taxon>Methanocella</taxon>
    </lineage>
</organism>
<evidence type="ECO:0000313" key="2">
    <source>
        <dbReference type="Proteomes" id="UP000001882"/>
    </source>
</evidence>
<dbReference type="EMBL" id="AP011532">
    <property type="protein sequence ID" value="BAI60624.1"/>
    <property type="molecule type" value="Genomic_DNA"/>
</dbReference>
<reference evidence="1 2" key="2">
    <citation type="journal article" date="2008" name="Int. J. Syst. Evol. Microbiol.">
        <title>Methanocella paludicola gen. nov., sp. nov., a methane-producing archaeon, the first isolate of the lineage 'Rice Cluster I', and proposal of the new archaeal order Methanocellales ord. nov.</title>
        <authorList>
            <person name="Sakai S."/>
            <person name="Imachi H."/>
            <person name="Hanada S."/>
            <person name="Ohashi A."/>
            <person name="Harada H."/>
            <person name="Kamagata Y."/>
        </authorList>
    </citation>
    <scope>NUCLEOTIDE SEQUENCE [LARGE SCALE GENOMIC DNA]</scope>
    <source>
        <strain evidence="2">DSM 17711 / JCM 13418 / NBRC 101707 / SANAE</strain>
    </source>
</reference>
<protein>
    <submittedName>
        <fullName evidence="1">Uncharacterized protein</fullName>
    </submittedName>
</protein>
<reference evidence="2" key="3">
    <citation type="journal article" date="2011" name="PLoS ONE">
        <title>Genome sequence of a mesophilic hydrogenotrophic methanogen Methanocella paludicola, the first cultivated representative of the order Methanocellales.</title>
        <authorList>
            <person name="Sakai S."/>
            <person name="Takaki Y."/>
            <person name="Shimamura S."/>
            <person name="Sekine M."/>
            <person name="Tajima T."/>
            <person name="Kosugi H."/>
            <person name="Ichikawa N."/>
            <person name="Tasumi E."/>
            <person name="Hiraki A.T."/>
            <person name="Shimizu A."/>
            <person name="Kato Y."/>
            <person name="Nishiko R."/>
            <person name="Mori K."/>
            <person name="Fujita N."/>
            <person name="Imachi H."/>
            <person name="Takai K."/>
        </authorList>
    </citation>
    <scope>NUCLEOTIDE SEQUENCE [LARGE SCALE GENOMIC DNA]</scope>
    <source>
        <strain evidence="2">DSM 17711 / JCM 13418 / NBRC 101707 / SANAE</strain>
    </source>
</reference>
<dbReference type="Proteomes" id="UP000001882">
    <property type="component" value="Chromosome"/>
</dbReference>
<dbReference type="InParanoid" id="D1YW02"/>
<reference evidence="1 2" key="1">
    <citation type="journal article" date="2007" name="Appl. Environ. Microbiol.">
        <title>Isolation of key methanogens for global methane emission from rice paddy fields: a novel isolate affiliated with the clone cluster rice cluster I.</title>
        <authorList>
            <person name="Sakai S."/>
            <person name="Imachi H."/>
            <person name="Sekiguchi Y."/>
            <person name="Ohashi A."/>
            <person name="Harada H."/>
            <person name="Kamagata Y."/>
        </authorList>
    </citation>
    <scope>NUCLEOTIDE SEQUENCE [LARGE SCALE GENOMIC DNA]</scope>
    <source>
        <strain evidence="2">DSM 17711 / JCM 13418 / NBRC 101707 / SANAE</strain>
    </source>
</reference>
<dbReference type="AlphaFoldDB" id="D1YW02"/>
<proteinExistence type="predicted"/>
<dbReference type="STRING" id="304371.MCP_0552"/>
<keyword evidence="2" id="KW-1185">Reference proteome</keyword>
<evidence type="ECO:0000313" key="1">
    <source>
        <dbReference type="EMBL" id="BAI60624.1"/>
    </source>
</evidence>
<accession>D1YW02</accession>
<dbReference type="eggNOG" id="arCOG03365">
    <property type="taxonomic scope" value="Archaea"/>
</dbReference>
<sequence length="125" mass="14178">MGIRQKVDFHSKPVIPGVFDLLIPPGTPRKLILKLAKEYPVQIVRRDDIYVPVGVCDVERDLLAIRGDKKTIQKMEKILFQEIDAFINGQDARLHNYNKPVKLEGISPVEKPVKPKAKVKAKAKK</sequence>
<dbReference type="KEGG" id="mpd:MCP_0552"/>
<gene>
    <name evidence="1" type="ordered locus">MCP_0552</name>
</gene>